<comment type="caution">
    <text evidence="2">The sequence shown here is derived from an EMBL/GenBank/DDBJ whole genome shotgun (WGS) entry which is preliminary data.</text>
</comment>
<keyword evidence="1" id="KW-0732">Signal</keyword>
<accession>A0A6P0UHR1</accession>
<evidence type="ECO:0000256" key="1">
    <source>
        <dbReference type="SAM" id="SignalP"/>
    </source>
</evidence>
<dbReference type="EMBL" id="JAABOO010000001">
    <property type="protein sequence ID" value="NER12815.1"/>
    <property type="molecule type" value="Genomic_DNA"/>
</dbReference>
<sequence>MRAITLFLILCCLLPAYSNPVETSELRGEWKGSRIVNAYVVNFNLHIRQTDQGYAATVDFPSQNNFNVSYTLKIKGNEFYLSRENKEGVLIEYKGKINGNTIVGTFHYNNEYMKDKPGIFQLMKSNAKYIKGEQLPDFELTTFNDTGKVSNSTYKGSYLLLDF</sequence>
<feature type="chain" id="PRO_5026932599" description="Lipocalin-like domain-containing protein" evidence="1">
    <location>
        <begin position="19"/>
        <end position="163"/>
    </location>
</feature>
<gene>
    <name evidence="2" type="ORF">GWK08_05145</name>
</gene>
<reference evidence="2 3" key="1">
    <citation type="submission" date="2020-01" db="EMBL/GenBank/DDBJ databases">
        <title>Leptobacterium flavescens.</title>
        <authorList>
            <person name="Wang G."/>
        </authorList>
    </citation>
    <scope>NUCLEOTIDE SEQUENCE [LARGE SCALE GENOMIC DNA]</scope>
    <source>
        <strain evidence="2 3">KCTC 22160</strain>
    </source>
</reference>
<evidence type="ECO:0008006" key="4">
    <source>
        <dbReference type="Google" id="ProtNLM"/>
    </source>
</evidence>
<protein>
    <recommendedName>
        <fullName evidence="4">Lipocalin-like domain-containing protein</fullName>
    </recommendedName>
</protein>
<evidence type="ECO:0000313" key="2">
    <source>
        <dbReference type="EMBL" id="NER12815.1"/>
    </source>
</evidence>
<proteinExistence type="predicted"/>
<name>A0A6P0UHR1_9FLAO</name>
<dbReference type="AlphaFoldDB" id="A0A6P0UHR1"/>
<dbReference type="RefSeq" id="WP_163605825.1">
    <property type="nucleotide sequence ID" value="NZ_JAABOO010000001.1"/>
</dbReference>
<keyword evidence="3" id="KW-1185">Reference proteome</keyword>
<dbReference type="Proteomes" id="UP000468581">
    <property type="component" value="Unassembled WGS sequence"/>
</dbReference>
<organism evidence="2 3">
    <name type="scientific">Leptobacterium flavescens</name>
    <dbReference type="NCBI Taxonomy" id="472055"/>
    <lineage>
        <taxon>Bacteria</taxon>
        <taxon>Pseudomonadati</taxon>
        <taxon>Bacteroidota</taxon>
        <taxon>Flavobacteriia</taxon>
        <taxon>Flavobacteriales</taxon>
        <taxon>Flavobacteriaceae</taxon>
        <taxon>Leptobacterium</taxon>
    </lineage>
</organism>
<evidence type="ECO:0000313" key="3">
    <source>
        <dbReference type="Proteomes" id="UP000468581"/>
    </source>
</evidence>
<feature type="signal peptide" evidence="1">
    <location>
        <begin position="1"/>
        <end position="18"/>
    </location>
</feature>